<dbReference type="InterPro" id="IPR027417">
    <property type="entry name" value="P-loop_NTPase"/>
</dbReference>
<dbReference type="Gene3D" id="3.40.50.300">
    <property type="entry name" value="P-loop containing nucleotide triphosphate hydrolases"/>
    <property type="match status" value="1"/>
</dbReference>
<evidence type="ECO:0000313" key="3">
    <source>
        <dbReference type="Proteomes" id="UP000316476"/>
    </source>
</evidence>
<dbReference type="PANTHER" id="PTHR11669">
    <property type="entry name" value="REPLICATION FACTOR C / DNA POLYMERASE III GAMMA-TAU SUBUNIT"/>
    <property type="match status" value="1"/>
</dbReference>
<keyword evidence="2" id="KW-0808">Transferase</keyword>
<keyword evidence="2" id="KW-0548">Nucleotidyltransferase</keyword>
<dbReference type="EC" id="2.7.7.7" evidence="2"/>
<evidence type="ECO:0000256" key="1">
    <source>
        <dbReference type="SAM" id="MobiDB-lite"/>
    </source>
</evidence>
<dbReference type="InterPro" id="IPR050238">
    <property type="entry name" value="DNA_Rep/Repair_Clamp_Loader"/>
</dbReference>
<dbReference type="SUPFAM" id="SSF52540">
    <property type="entry name" value="P-loop containing nucleoside triphosphate hydrolases"/>
    <property type="match status" value="1"/>
</dbReference>
<dbReference type="Pfam" id="PF13177">
    <property type="entry name" value="DNA_pol3_delta2"/>
    <property type="match status" value="1"/>
</dbReference>
<feature type="region of interest" description="Disordered" evidence="1">
    <location>
        <begin position="1"/>
        <end position="20"/>
    </location>
</feature>
<dbReference type="PANTHER" id="PTHR11669:SF8">
    <property type="entry name" value="DNA POLYMERASE III SUBUNIT DELTA"/>
    <property type="match status" value="1"/>
</dbReference>
<dbReference type="EMBL" id="SJPZ01000001">
    <property type="protein sequence ID" value="TWU66534.1"/>
    <property type="molecule type" value="Genomic_DNA"/>
</dbReference>
<evidence type="ECO:0000313" key="2">
    <source>
        <dbReference type="EMBL" id="TWU66534.1"/>
    </source>
</evidence>
<gene>
    <name evidence="2" type="primary">dnaX_1</name>
    <name evidence="2" type="ORF">V7x_21010</name>
</gene>
<dbReference type="GO" id="GO:0003887">
    <property type="term" value="F:DNA-directed DNA polymerase activity"/>
    <property type="evidence" value="ECO:0007669"/>
    <property type="project" value="UniProtKB-EC"/>
</dbReference>
<protein>
    <submittedName>
        <fullName evidence="2">DNA polymerase III subunit tau</fullName>
        <ecNumber evidence="2">2.7.7.7</ecNumber>
    </submittedName>
</protein>
<name>A0A5C6FVZ5_9PLAN</name>
<proteinExistence type="predicted"/>
<accession>A0A5C6FVZ5</accession>
<dbReference type="RefSeq" id="WP_197136722.1">
    <property type="nucleotide sequence ID" value="NZ_SJPZ01000001.1"/>
</dbReference>
<comment type="caution">
    <text evidence="2">The sequence shown here is derived from an EMBL/GenBank/DDBJ whole genome shotgun (WGS) entry which is preliminary data.</text>
</comment>
<reference evidence="2 3" key="1">
    <citation type="submission" date="2019-02" db="EMBL/GenBank/DDBJ databases">
        <title>Deep-cultivation of Planctomycetes and their phenomic and genomic characterization uncovers novel biology.</title>
        <authorList>
            <person name="Wiegand S."/>
            <person name="Jogler M."/>
            <person name="Boedeker C."/>
            <person name="Pinto D."/>
            <person name="Vollmers J."/>
            <person name="Rivas-Marin E."/>
            <person name="Kohn T."/>
            <person name="Peeters S.H."/>
            <person name="Heuer A."/>
            <person name="Rast P."/>
            <person name="Oberbeckmann S."/>
            <person name="Bunk B."/>
            <person name="Jeske O."/>
            <person name="Meyerdierks A."/>
            <person name="Storesund J.E."/>
            <person name="Kallscheuer N."/>
            <person name="Luecker S."/>
            <person name="Lage O.M."/>
            <person name="Pohl T."/>
            <person name="Merkel B.J."/>
            <person name="Hornburger P."/>
            <person name="Mueller R.-W."/>
            <person name="Bruemmer F."/>
            <person name="Labrenz M."/>
            <person name="Spormann A.M."/>
            <person name="Op Den Camp H."/>
            <person name="Overmann J."/>
            <person name="Amann R."/>
            <person name="Jetten M.S.M."/>
            <person name="Mascher T."/>
            <person name="Medema M.H."/>
            <person name="Devos D.P."/>
            <person name="Kaster A.-K."/>
            <person name="Ovreas L."/>
            <person name="Rohde M."/>
            <person name="Galperin M.Y."/>
            <person name="Jogler C."/>
        </authorList>
    </citation>
    <scope>NUCLEOTIDE SEQUENCE [LARGE SCALE GENOMIC DNA]</scope>
    <source>
        <strain evidence="2 3">V7</strain>
    </source>
</reference>
<dbReference type="Proteomes" id="UP000316476">
    <property type="component" value="Unassembled WGS sequence"/>
</dbReference>
<dbReference type="AlphaFoldDB" id="A0A5C6FVZ5"/>
<sequence length="368" mass="39434">MSPAATKSSDNTADPSSLRSPLSQWSDLIGKAHLADWFAHAIGAGKLTGSLLFVGPHGVGKRSVAMLLARTLLCETRDPADMQPCGSCPACQQVVAQTHPDLITIGKPNDRAFIPLDLLIGPPDARMSEGFCRDIRLRPSRGKRKVAILRDADFLNEEGANCLLKTLEEPPPGSLVILIGTSEQRQLPTIRSRCRVIRFAPPSGTDAADLLRRGHGVTETSNDKIADAVAMSAGDMTVAARLLTDGQDQWQTAFLNLLSQPNLDPVAIAKAITSRVDDAGKEASKRRDALRDVLSMAIQHFRRQLRQTASQATAATVPAGSNLLLSRVDRCVRAIREVDRSANQSTLIECLAGDLAQGRTGDRGAIGS</sequence>
<dbReference type="GO" id="GO:0006261">
    <property type="term" value="P:DNA-templated DNA replication"/>
    <property type="evidence" value="ECO:0007669"/>
    <property type="project" value="TreeGrafter"/>
</dbReference>
<organism evidence="2 3">
    <name type="scientific">Crateriforma conspicua</name>
    <dbReference type="NCBI Taxonomy" id="2527996"/>
    <lineage>
        <taxon>Bacteria</taxon>
        <taxon>Pseudomonadati</taxon>
        <taxon>Planctomycetota</taxon>
        <taxon>Planctomycetia</taxon>
        <taxon>Planctomycetales</taxon>
        <taxon>Planctomycetaceae</taxon>
        <taxon>Crateriforma</taxon>
    </lineage>
</organism>